<name>A0A5N7CCG8_PETAA</name>
<organism evidence="1">
    <name type="scientific">Petromyces alliaceus</name>
    <name type="common">Aspergillus alliaceus</name>
    <dbReference type="NCBI Taxonomy" id="209559"/>
    <lineage>
        <taxon>Eukaryota</taxon>
        <taxon>Fungi</taxon>
        <taxon>Dikarya</taxon>
        <taxon>Ascomycota</taxon>
        <taxon>Pezizomycotina</taxon>
        <taxon>Eurotiomycetes</taxon>
        <taxon>Eurotiomycetidae</taxon>
        <taxon>Eurotiales</taxon>
        <taxon>Aspergillaceae</taxon>
        <taxon>Aspergillus</taxon>
        <taxon>Aspergillus subgen. Circumdati</taxon>
    </lineage>
</organism>
<proteinExistence type="predicted"/>
<protein>
    <submittedName>
        <fullName evidence="1">Uncharacterized protein</fullName>
    </submittedName>
</protein>
<gene>
    <name evidence="1" type="ORF">BDV23DRAFT_182210</name>
</gene>
<dbReference type="Proteomes" id="UP000326877">
    <property type="component" value="Unassembled WGS sequence"/>
</dbReference>
<accession>A0A5N7CCG8</accession>
<dbReference type="AlphaFoldDB" id="A0A5N7CCG8"/>
<dbReference type="EMBL" id="ML735242">
    <property type="protein sequence ID" value="KAE8391850.1"/>
    <property type="molecule type" value="Genomic_DNA"/>
</dbReference>
<sequence length="126" mass="14466">MEILRENQLEMQRRADHQPCSVSEIVCNAAQEEGLLFTTCFSVQSSFTTAIIEPNRDQELGFELIELHDPTELIRHLSRDFSVPFADRDGTDLLDFDVFKQDAAAHIVKYPSLPVQFLYWDSSESN</sequence>
<reference evidence="1" key="1">
    <citation type="submission" date="2019-04" db="EMBL/GenBank/DDBJ databases">
        <title>Friends and foes A comparative genomics studyof 23 Aspergillus species from section Flavi.</title>
        <authorList>
            <consortium name="DOE Joint Genome Institute"/>
            <person name="Kjaerbolling I."/>
            <person name="Vesth T."/>
            <person name="Frisvad J.C."/>
            <person name="Nybo J.L."/>
            <person name="Theobald S."/>
            <person name="Kildgaard S."/>
            <person name="Isbrandt T."/>
            <person name="Kuo A."/>
            <person name="Sato A."/>
            <person name="Lyhne E.K."/>
            <person name="Kogle M.E."/>
            <person name="Wiebenga A."/>
            <person name="Kun R.S."/>
            <person name="Lubbers R.J."/>
            <person name="Makela M.R."/>
            <person name="Barry K."/>
            <person name="Chovatia M."/>
            <person name="Clum A."/>
            <person name="Daum C."/>
            <person name="Haridas S."/>
            <person name="He G."/>
            <person name="LaButti K."/>
            <person name="Lipzen A."/>
            <person name="Mondo S."/>
            <person name="Riley R."/>
            <person name="Salamov A."/>
            <person name="Simmons B.A."/>
            <person name="Magnuson J.K."/>
            <person name="Henrissat B."/>
            <person name="Mortensen U.H."/>
            <person name="Larsen T.O."/>
            <person name="Devries R.P."/>
            <person name="Grigoriev I.V."/>
            <person name="Machida M."/>
            <person name="Baker S.E."/>
            <person name="Andersen M.R."/>
        </authorList>
    </citation>
    <scope>NUCLEOTIDE SEQUENCE [LARGE SCALE GENOMIC DNA]</scope>
    <source>
        <strain evidence="1">IBT 14317</strain>
    </source>
</reference>
<evidence type="ECO:0000313" key="1">
    <source>
        <dbReference type="EMBL" id="KAE8391850.1"/>
    </source>
</evidence>